<reference evidence="3 4" key="1">
    <citation type="journal article" date="2012" name="Science">
        <title>The Paleozoic origin of enzymatic lignin decomposition reconstructed from 31 fungal genomes.</title>
        <authorList>
            <person name="Floudas D."/>
            <person name="Binder M."/>
            <person name="Riley R."/>
            <person name="Barry K."/>
            <person name="Blanchette R.A."/>
            <person name="Henrissat B."/>
            <person name="Martinez A.T."/>
            <person name="Otillar R."/>
            <person name="Spatafora J.W."/>
            <person name="Yadav J.S."/>
            <person name="Aerts A."/>
            <person name="Benoit I."/>
            <person name="Boyd A."/>
            <person name="Carlson A."/>
            <person name="Copeland A."/>
            <person name="Coutinho P.M."/>
            <person name="de Vries R.P."/>
            <person name="Ferreira P."/>
            <person name="Findley K."/>
            <person name="Foster B."/>
            <person name="Gaskell J."/>
            <person name="Glotzer D."/>
            <person name="Gorecki P."/>
            <person name="Heitman J."/>
            <person name="Hesse C."/>
            <person name="Hori C."/>
            <person name="Igarashi K."/>
            <person name="Jurgens J.A."/>
            <person name="Kallen N."/>
            <person name="Kersten P."/>
            <person name="Kohler A."/>
            <person name="Kuees U."/>
            <person name="Kumar T.K.A."/>
            <person name="Kuo A."/>
            <person name="LaButti K."/>
            <person name="Larrondo L.F."/>
            <person name="Lindquist E."/>
            <person name="Ling A."/>
            <person name="Lombard V."/>
            <person name="Lucas S."/>
            <person name="Lundell T."/>
            <person name="Martin R."/>
            <person name="McLaughlin D.J."/>
            <person name="Morgenstern I."/>
            <person name="Morin E."/>
            <person name="Murat C."/>
            <person name="Nagy L.G."/>
            <person name="Nolan M."/>
            <person name="Ohm R.A."/>
            <person name="Patyshakuliyeva A."/>
            <person name="Rokas A."/>
            <person name="Ruiz-Duenas F.J."/>
            <person name="Sabat G."/>
            <person name="Salamov A."/>
            <person name="Samejima M."/>
            <person name="Schmutz J."/>
            <person name="Slot J.C."/>
            <person name="St John F."/>
            <person name="Stenlid J."/>
            <person name="Sun H."/>
            <person name="Sun S."/>
            <person name="Syed K."/>
            <person name="Tsang A."/>
            <person name="Wiebenga A."/>
            <person name="Young D."/>
            <person name="Pisabarro A."/>
            <person name="Eastwood D.C."/>
            <person name="Martin F."/>
            <person name="Cullen D."/>
            <person name="Grigoriev I.V."/>
            <person name="Hibbett D.S."/>
        </authorList>
    </citation>
    <scope>NUCLEOTIDE SEQUENCE [LARGE SCALE GENOMIC DNA]</scope>
    <source>
        <strain evidence="3 4">ATCC 11539</strain>
    </source>
</reference>
<organism evidence="3 4">
    <name type="scientific">Gloeophyllum trabeum (strain ATCC 11539 / FP-39264 / Madison 617)</name>
    <name type="common">Brown rot fungus</name>
    <dbReference type="NCBI Taxonomy" id="670483"/>
    <lineage>
        <taxon>Eukaryota</taxon>
        <taxon>Fungi</taxon>
        <taxon>Dikarya</taxon>
        <taxon>Basidiomycota</taxon>
        <taxon>Agaricomycotina</taxon>
        <taxon>Agaricomycetes</taxon>
        <taxon>Gloeophyllales</taxon>
        <taxon>Gloeophyllaceae</taxon>
        <taxon>Gloeophyllum</taxon>
    </lineage>
</organism>
<dbReference type="OrthoDB" id="2535105at2759"/>
<evidence type="ECO:0000313" key="3">
    <source>
        <dbReference type="EMBL" id="EPQ57496.1"/>
    </source>
</evidence>
<dbReference type="EMBL" id="KB469299">
    <property type="protein sequence ID" value="EPQ57496.1"/>
    <property type="molecule type" value="Genomic_DNA"/>
</dbReference>
<feature type="transmembrane region" description="Helical" evidence="1">
    <location>
        <begin position="71"/>
        <end position="94"/>
    </location>
</feature>
<feature type="transmembrane region" description="Helical" evidence="1">
    <location>
        <begin position="28"/>
        <end position="51"/>
    </location>
</feature>
<keyword evidence="1" id="KW-0472">Membrane</keyword>
<keyword evidence="1" id="KW-0812">Transmembrane</keyword>
<dbReference type="AlphaFoldDB" id="S7QC82"/>
<dbReference type="InterPro" id="IPR045339">
    <property type="entry name" value="DUF6534"/>
</dbReference>
<accession>S7QC82</accession>
<evidence type="ECO:0000313" key="4">
    <source>
        <dbReference type="Proteomes" id="UP000030669"/>
    </source>
</evidence>
<evidence type="ECO:0000256" key="1">
    <source>
        <dbReference type="SAM" id="Phobius"/>
    </source>
</evidence>
<feature type="transmembrane region" description="Helical" evidence="1">
    <location>
        <begin position="147"/>
        <end position="166"/>
    </location>
</feature>
<evidence type="ECO:0000259" key="2">
    <source>
        <dbReference type="Pfam" id="PF20152"/>
    </source>
</evidence>
<dbReference type="Proteomes" id="UP000030669">
    <property type="component" value="Unassembled WGS sequence"/>
</dbReference>
<keyword evidence="4" id="KW-1185">Reference proteome</keyword>
<name>S7QC82_GLOTA</name>
<gene>
    <name evidence="3" type="ORF">GLOTRDRAFT_137813</name>
</gene>
<dbReference type="OMA" id="TQRMIAR"/>
<proteinExistence type="predicted"/>
<dbReference type="STRING" id="670483.S7QC82"/>
<feature type="domain" description="DUF6534" evidence="2">
    <location>
        <begin position="83"/>
        <end position="168"/>
    </location>
</feature>
<sequence>MTIPQNFCSLLAKCFYVYRLWIFGRNKVTLILPILLFSALGISYSFLPIMYDNHLSLSNLDPSSPTYRSLRWRFLSSTVLLTFADVSITIGMYILLRASRERAVGSSKSLINNLITYTIVTGLLAMLVQILYIVVLEAFPGTFLFQGVYYVLGKVDVACMLAAVNCRQAVQARFNRSQTFHSEPSDQVYLTTVIAPPETMTVSYESR</sequence>
<dbReference type="Pfam" id="PF20152">
    <property type="entry name" value="DUF6534"/>
    <property type="match status" value="1"/>
</dbReference>
<dbReference type="GeneID" id="19303836"/>
<dbReference type="HOGENOM" id="CLU_1326493_0_0_1"/>
<protein>
    <recommendedName>
        <fullName evidence="2">DUF6534 domain-containing protein</fullName>
    </recommendedName>
</protein>
<dbReference type="KEGG" id="gtr:GLOTRDRAFT_137813"/>
<feature type="transmembrane region" description="Helical" evidence="1">
    <location>
        <begin position="114"/>
        <end position="135"/>
    </location>
</feature>
<keyword evidence="1" id="KW-1133">Transmembrane helix</keyword>
<dbReference type="RefSeq" id="XP_007864584.1">
    <property type="nucleotide sequence ID" value="XM_007866393.1"/>
</dbReference>